<proteinExistence type="predicted"/>
<reference evidence="2 3" key="1">
    <citation type="submission" date="2024-09" db="EMBL/GenBank/DDBJ databases">
        <authorList>
            <person name="Sun Q."/>
            <person name="Mori K."/>
        </authorList>
    </citation>
    <scope>NUCLEOTIDE SEQUENCE [LARGE SCALE GENOMIC DNA]</scope>
    <source>
        <strain evidence="2 3">CCM 7609</strain>
    </source>
</reference>
<feature type="region of interest" description="Disordered" evidence="1">
    <location>
        <begin position="72"/>
        <end position="106"/>
    </location>
</feature>
<accession>A0ABV5G6F3</accession>
<evidence type="ECO:0000256" key="1">
    <source>
        <dbReference type="SAM" id="MobiDB-lite"/>
    </source>
</evidence>
<comment type="caution">
    <text evidence="2">The sequence shown here is derived from an EMBL/GenBank/DDBJ whole genome shotgun (WGS) entry which is preliminary data.</text>
</comment>
<dbReference type="EMBL" id="JBHMFI010000002">
    <property type="protein sequence ID" value="MFB9074522.1"/>
    <property type="molecule type" value="Genomic_DNA"/>
</dbReference>
<feature type="compositionally biased region" description="Basic and acidic residues" evidence="1">
    <location>
        <begin position="28"/>
        <end position="44"/>
    </location>
</feature>
<organism evidence="2 3">
    <name type="scientific">Citricoccus parietis</name>
    <dbReference type="NCBI Taxonomy" id="592307"/>
    <lineage>
        <taxon>Bacteria</taxon>
        <taxon>Bacillati</taxon>
        <taxon>Actinomycetota</taxon>
        <taxon>Actinomycetes</taxon>
        <taxon>Micrococcales</taxon>
        <taxon>Micrococcaceae</taxon>
        <taxon>Citricoccus</taxon>
    </lineage>
</organism>
<dbReference type="Proteomes" id="UP001589575">
    <property type="component" value="Unassembled WGS sequence"/>
</dbReference>
<evidence type="ECO:0000313" key="2">
    <source>
        <dbReference type="EMBL" id="MFB9074522.1"/>
    </source>
</evidence>
<keyword evidence="3" id="KW-1185">Reference proteome</keyword>
<feature type="region of interest" description="Disordered" evidence="1">
    <location>
        <begin position="1"/>
        <end position="44"/>
    </location>
</feature>
<protein>
    <submittedName>
        <fullName evidence="2">Uncharacterized protein</fullName>
    </submittedName>
</protein>
<gene>
    <name evidence="2" type="ORF">ACFFX0_26350</name>
</gene>
<name>A0ABV5G6F3_9MICC</name>
<evidence type="ECO:0000313" key="3">
    <source>
        <dbReference type="Proteomes" id="UP001589575"/>
    </source>
</evidence>
<sequence length="106" mass="11515">MGFEAAQGLANRNEADPEFGGQGAQRESLPRHQPPREDHPADLHHKMVHGRQVAVRLGFSCHVLSFIVGDMCMGPGRHHHDAPAPRDGSSFAVLQTGFPEPHAGPR</sequence>